<evidence type="ECO:0000256" key="19">
    <source>
        <dbReference type="HAMAP-Rule" id="MF_00719"/>
    </source>
</evidence>
<dbReference type="EC" id="2.7.8.26" evidence="5 19"/>
<dbReference type="GO" id="GO:0051073">
    <property type="term" value="F:adenosylcobinamide-GDP ribazoletransferase activity"/>
    <property type="evidence" value="ECO:0007669"/>
    <property type="project" value="UniProtKB-UniRule"/>
</dbReference>
<evidence type="ECO:0000256" key="8">
    <source>
        <dbReference type="ARBA" id="ARBA00022573"/>
    </source>
</evidence>
<evidence type="ECO:0000256" key="7">
    <source>
        <dbReference type="ARBA" id="ARBA00022475"/>
    </source>
</evidence>
<dbReference type="PANTHER" id="PTHR34148">
    <property type="entry name" value="ADENOSYLCOBINAMIDE-GDP RIBAZOLETRANSFERASE"/>
    <property type="match status" value="1"/>
</dbReference>
<evidence type="ECO:0000256" key="17">
    <source>
        <dbReference type="ARBA" id="ARBA00048623"/>
    </source>
</evidence>
<evidence type="ECO:0000256" key="9">
    <source>
        <dbReference type="ARBA" id="ARBA00022679"/>
    </source>
</evidence>
<keyword evidence="12 19" id="KW-1133">Transmembrane helix</keyword>
<keyword evidence="13 19" id="KW-0472">Membrane</keyword>
<organism evidence="20 21">
    <name type="scientific">Sulfobacillus harzensis</name>
    <dbReference type="NCBI Taxonomy" id="2729629"/>
    <lineage>
        <taxon>Bacteria</taxon>
        <taxon>Bacillati</taxon>
        <taxon>Bacillota</taxon>
        <taxon>Clostridia</taxon>
        <taxon>Eubacteriales</taxon>
        <taxon>Clostridiales Family XVII. Incertae Sedis</taxon>
        <taxon>Sulfobacillus</taxon>
    </lineage>
</organism>
<feature type="transmembrane region" description="Helical" evidence="19">
    <location>
        <begin position="66"/>
        <end position="94"/>
    </location>
</feature>
<comment type="cofactor">
    <cofactor evidence="1 19">
        <name>Mg(2+)</name>
        <dbReference type="ChEBI" id="CHEBI:18420"/>
    </cofactor>
</comment>
<evidence type="ECO:0000256" key="6">
    <source>
        <dbReference type="ARBA" id="ARBA00015850"/>
    </source>
</evidence>
<evidence type="ECO:0000256" key="11">
    <source>
        <dbReference type="ARBA" id="ARBA00022842"/>
    </source>
</evidence>
<dbReference type="GO" id="GO:0008818">
    <property type="term" value="F:cobalamin 5'-phosphate synthase activity"/>
    <property type="evidence" value="ECO:0007669"/>
    <property type="project" value="UniProtKB-UniRule"/>
</dbReference>
<comment type="similarity">
    <text evidence="4 19">Belongs to the CobS family.</text>
</comment>
<evidence type="ECO:0000256" key="15">
    <source>
        <dbReference type="ARBA" id="ARBA00032605"/>
    </source>
</evidence>
<comment type="function">
    <text evidence="14 19">Joins adenosylcobinamide-GDP and alpha-ribazole to generate adenosylcobalamin (Ado-cobalamin). Also synthesizes adenosylcobalamin 5'-phosphate from adenosylcobinamide-GDP and alpha-ribazole 5'-phosphate.</text>
</comment>
<comment type="catalytic activity">
    <reaction evidence="17 19">
        <text>alpha-ribazole + adenosylcob(III)inamide-GDP = adenosylcob(III)alamin + GMP + H(+)</text>
        <dbReference type="Rhea" id="RHEA:16049"/>
        <dbReference type="ChEBI" id="CHEBI:10329"/>
        <dbReference type="ChEBI" id="CHEBI:15378"/>
        <dbReference type="ChEBI" id="CHEBI:18408"/>
        <dbReference type="ChEBI" id="CHEBI:58115"/>
        <dbReference type="ChEBI" id="CHEBI:60487"/>
        <dbReference type="EC" id="2.7.8.26"/>
    </reaction>
</comment>
<accession>A0A7Y0L869</accession>
<keyword evidence="8 19" id="KW-0169">Cobalamin biosynthesis</keyword>
<feature type="transmembrane region" description="Helical" evidence="19">
    <location>
        <begin position="235"/>
        <end position="255"/>
    </location>
</feature>
<dbReference type="GO" id="GO:0005886">
    <property type="term" value="C:plasma membrane"/>
    <property type="evidence" value="ECO:0007669"/>
    <property type="project" value="UniProtKB-SubCell"/>
</dbReference>
<dbReference type="PANTHER" id="PTHR34148:SF1">
    <property type="entry name" value="ADENOSYLCOBINAMIDE-GDP RIBAZOLETRANSFERASE"/>
    <property type="match status" value="1"/>
</dbReference>
<sequence>MVGGTMRKVLQSLALVVTFGTIVPMPVVGRVYYHALRRSMGFFPVVGWGLGLLLWGLMWAGKHFVAHFPAAVVTLALYVLMTGALHLDGLADTFDALGSRRSGPEALAVMKDSRIGTMGAVAVILVLMGKAIAFSHLPVYDFGVWVVVPVLARTSVVWLMMEVPAARPEGLGTLYAGQLSKWTLAGATVVGVLTTVGLLPWRQALELLILSTGVTLLWGLLICRRFGGATGDTYGALLEIVEWVGFLTLTGGWGFGR</sequence>
<evidence type="ECO:0000256" key="5">
    <source>
        <dbReference type="ARBA" id="ARBA00013200"/>
    </source>
</evidence>
<evidence type="ECO:0000256" key="10">
    <source>
        <dbReference type="ARBA" id="ARBA00022692"/>
    </source>
</evidence>
<evidence type="ECO:0000256" key="14">
    <source>
        <dbReference type="ARBA" id="ARBA00025228"/>
    </source>
</evidence>
<evidence type="ECO:0000256" key="13">
    <source>
        <dbReference type="ARBA" id="ARBA00023136"/>
    </source>
</evidence>
<dbReference type="InterPro" id="IPR003805">
    <property type="entry name" value="CobS"/>
</dbReference>
<dbReference type="UniPathway" id="UPA00148">
    <property type="reaction ID" value="UER00238"/>
</dbReference>
<feature type="transmembrane region" description="Helical" evidence="19">
    <location>
        <begin position="142"/>
        <end position="161"/>
    </location>
</feature>
<dbReference type="HAMAP" id="MF_00719">
    <property type="entry name" value="CobS"/>
    <property type="match status" value="1"/>
</dbReference>
<evidence type="ECO:0000313" key="20">
    <source>
        <dbReference type="EMBL" id="NMP23694.1"/>
    </source>
</evidence>
<evidence type="ECO:0000256" key="4">
    <source>
        <dbReference type="ARBA" id="ARBA00010561"/>
    </source>
</evidence>
<reference evidence="20 21" key="1">
    <citation type="submission" date="2020-04" db="EMBL/GenBank/DDBJ databases">
        <authorList>
            <person name="Zhang R."/>
            <person name="Schippers A."/>
        </authorList>
    </citation>
    <scope>NUCLEOTIDE SEQUENCE [LARGE SCALE GENOMIC DNA]</scope>
    <source>
        <strain evidence="20 21">DSM 109850</strain>
    </source>
</reference>
<keyword evidence="10 19" id="KW-0812">Transmembrane</keyword>
<keyword evidence="7 19" id="KW-1003">Cell membrane</keyword>
<dbReference type="AlphaFoldDB" id="A0A7Y0L869"/>
<evidence type="ECO:0000256" key="16">
    <source>
        <dbReference type="ARBA" id="ARBA00032853"/>
    </source>
</evidence>
<evidence type="ECO:0000256" key="2">
    <source>
        <dbReference type="ARBA" id="ARBA00004651"/>
    </source>
</evidence>
<feature type="transmembrane region" description="Helical" evidence="19">
    <location>
        <begin position="40"/>
        <end position="60"/>
    </location>
</feature>
<evidence type="ECO:0000256" key="3">
    <source>
        <dbReference type="ARBA" id="ARBA00004663"/>
    </source>
</evidence>
<keyword evidence="9 19" id="KW-0808">Transferase</keyword>
<comment type="caution">
    <text evidence="20">The sequence shown here is derived from an EMBL/GenBank/DDBJ whole genome shotgun (WGS) entry which is preliminary data.</text>
</comment>
<dbReference type="Proteomes" id="UP000533476">
    <property type="component" value="Unassembled WGS sequence"/>
</dbReference>
<dbReference type="RefSeq" id="WP_169101195.1">
    <property type="nucleotide sequence ID" value="NZ_JABBVZ010000062.1"/>
</dbReference>
<dbReference type="GO" id="GO:0009236">
    <property type="term" value="P:cobalamin biosynthetic process"/>
    <property type="evidence" value="ECO:0007669"/>
    <property type="project" value="UniProtKB-UniRule"/>
</dbReference>
<evidence type="ECO:0000256" key="18">
    <source>
        <dbReference type="ARBA" id="ARBA00049504"/>
    </source>
</evidence>
<keyword evidence="11 19" id="KW-0460">Magnesium</keyword>
<protein>
    <recommendedName>
        <fullName evidence="6 19">Adenosylcobinamide-GDP ribazoletransferase</fullName>
        <ecNumber evidence="5 19">2.7.8.26</ecNumber>
    </recommendedName>
    <alternativeName>
        <fullName evidence="16 19">Cobalamin synthase</fullName>
    </alternativeName>
    <alternativeName>
        <fullName evidence="15 19">Cobalamin-5'-phosphate synthase</fullName>
    </alternativeName>
</protein>
<feature type="transmembrane region" description="Helical" evidence="19">
    <location>
        <begin position="12"/>
        <end position="33"/>
    </location>
</feature>
<comment type="catalytic activity">
    <reaction evidence="18 19">
        <text>alpha-ribazole 5'-phosphate + adenosylcob(III)inamide-GDP = adenosylcob(III)alamin 5'-phosphate + GMP + H(+)</text>
        <dbReference type="Rhea" id="RHEA:23560"/>
        <dbReference type="ChEBI" id="CHEBI:15378"/>
        <dbReference type="ChEBI" id="CHEBI:57918"/>
        <dbReference type="ChEBI" id="CHEBI:58115"/>
        <dbReference type="ChEBI" id="CHEBI:60487"/>
        <dbReference type="ChEBI" id="CHEBI:60493"/>
        <dbReference type="EC" id="2.7.8.26"/>
    </reaction>
</comment>
<name>A0A7Y0L869_9FIRM</name>
<evidence type="ECO:0000256" key="12">
    <source>
        <dbReference type="ARBA" id="ARBA00022989"/>
    </source>
</evidence>
<feature type="transmembrane region" description="Helical" evidence="19">
    <location>
        <begin position="182"/>
        <end position="201"/>
    </location>
</feature>
<proteinExistence type="inferred from homology"/>
<feature type="transmembrane region" description="Helical" evidence="19">
    <location>
        <begin position="207"/>
        <end position="223"/>
    </location>
</feature>
<dbReference type="Pfam" id="PF02654">
    <property type="entry name" value="CobS"/>
    <property type="match status" value="1"/>
</dbReference>
<comment type="subcellular location">
    <subcellularLocation>
        <location evidence="2 19">Cell membrane</location>
        <topology evidence="2 19">Multi-pass membrane protein</topology>
    </subcellularLocation>
</comment>
<feature type="transmembrane region" description="Helical" evidence="19">
    <location>
        <begin position="115"/>
        <end position="136"/>
    </location>
</feature>
<dbReference type="EMBL" id="JABBVZ010000062">
    <property type="protein sequence ID" value="NMP23694.1"/>
    <property type="molecule type" value="Genomic_DNA"/>
</dbReference>
<evidence type="ECO:0000256" key="1">
    <source>
        <dbReference type="ARBA" id="ARBA00001946"/>
    </source>
</evidence>
<keyword evidence="21" id="KW-1185">Reference proteome</keyword>
<comment type="pathway">
    <text evidence="3 19">Cofactor biosynthesis; adenosylcobalamin biosynthesis; adenosylcobalamin from cob(II)yrinate a,c-diamide: step 7/7.</text>
</comment>
<evidence type="ECO:0000313" key="21">
    <source>
        <dbReference type="Proteomes" id="UP000533476"/>
    </source>
</evidence>
<gene>
    <name evidence="19" type="primary">cobS</name>
    <name evidence="20" type="ORF">HIJ39_15225</name>
</gene>